<dbReference type="Gene3D" id="3.40.50.300">
    <property type="entry name" value="P-loop containing nucleotide triphosphate hydrolases"/>
    <property type="match status" value="2"/>
</dbReference>
<evidence type="ECO:0000256" key="9">
    <source>
        <dbReference type="ARBA" id="ARBA00034808"/>
    </source>
</evidence>
<evidence type="ECO:0000256" key="1">
    <source>
        <dbReference type="ARBA" id="ARBA00009922"/>
    </source>
</evidence>
<dbReference type="GO" id="GO:0016787">
    <property type="term" value="F:hydrolase activity"/>
    <property type="evidence" value="ECO:0007669"/>
    <property type="project" value="UniProtKB-UniRule"/>
</dbReference>
<keyword evidence="3 12" id="KW-0378">Hydrolase</keyword>
<dbReference type="FunFam" id="1.10.486.10:FF:000003">
    <property type="entry name" value="ATP-dependent DNA helicase"/>
    <property type="match status" value="1"/>
</dbReference>
<dbReference type="InterPro" id="IPR027417">
    <property type="entry name" value="P-loop_NTPase"/>
</dbReference>
<keyword evidence="7" id="KW-0413">Isomerase</keyword>
<evidence type="ECO:0000259" key="14">
    <source>
        <dbReference type="PROSITE" id="PS51217"/>
    </source>
</evidence>
<evidence type="ECO:0000256" key="8">
    <source>
        <dbReference type="ARBA" id="ARBA00034617"/>
    </source>
</evidence>
<dbReference type="GO" id="GO:0005524">
    <property type="term" value="F:ATP binding"/>
    <property type="evidence" value="ECO:0007669"/>
    <property type="project" value="UniProtKB-UniRule"/>
</dbReference>
<dbReference type="Gene3D" id="1.10.10.160">
    <property type="match status" value="1"/>
</dbReference>
<dbReference type="AlphaFoldDB" id="A0A7V2ZIZ5"/>
<dbReference type="PANTHER" id="PTHR11070:SF2">
    <property type="entry name" value="ATP-DEPENDENT DNA HELICASE SRS2"/>
    <property type="match status" value="1"/>
</dbReference>
<keyword evidence="6" id="KW-0238">DNA-binding</keyword>
<dbReference type="SUPFAM" id="SSF52540">
    <property type="entry name" value="P-loop containing nucleoside triphosphate hydrolases"/>
    <property type="match status" value="1"/>
</dbReference>
<dbReference type="GO" id="GO:0000725">
    <property type="term" value="P:recombinational repair"/>
    <property type="evidence" value="ECO:0007669"/>
    <property type="project" value="TreeGrafter"/>
</dbReference>
<dbReference type="Pfam" id="PF21196">
    <property type="entry name" value="PcrA_UvrD_tudor"/>
    <property type="match status" value="1"/>
</dbReference>
<comment type="similarity">
    <text evidence="1">Belongs to the helicase family. UvrD subfamily.</text>
</comment>
<feature type="domain" description="UvrD-like helicase ATP-binding" evidence="13">
    <location>
        <begin position="6"/>
        <end position="285"/>
    </location>
</feature>
<dbReference type="InterPro" id="IPR000212">
    <property type="entry name" value="DNA_helicase_UvrD/REP"/>
</dbReference>
<dbReference type="CDD" id="cd18807">
    <property type="entry name" value="SF1_C_UvrD"/>
    <property type="match status" value="1"/>
</dbReference>
<reference evidence="15" key="1">
    <citation type="journal article" date="2020" name="mSystems">
        <title>Genome- and Community-Level Interaction Insights into Carbon Utilization and Element Cycling Functions of Hydrothermarchaeota in Hydrothermal Sediment.</title>
        <authorList>
            <person name="Zhou Z."/>
            <person name="Liu Y."/>
            <person name="Xu W."/>
            <person name="Pan J."/>
            <person name="Luo Z.H."/>
            <person name="Li M."/>
        </authorList>
    </citation>
    <scope>NUCLEOTIDE SEQUENCE [LARGE SCALE GENOMIC DNA]</scope>
    <source>
        <strain evidence="15">SpSt-479</strain>
    </source>
</reference>
<dbReference type="InterPro" id="IPR014017">
    <property type="entry name" value="DNA_helicase_UvrD-like_C"/>
</dbReference>
<protein>
    <recommendedName>
        <fullName evidence="9">DNA 3'-5' helicase</fullName>
        <ecNumber evidence="9">5.6.2.4</ecNumber>
    </recommendedName>
    <alternativeName>
        <fullName evidence="10">DNA 3'-5' helicase II</fullName>
    </alternativeName>
</protein>
<evidence type="ECO:0000256" key="6">
    <source>
        <dbReference type="ARBA" id="ARBA00023125"/>
    </source>
</evidence>
<gene>
    <name evidence="15" type="ORF">ENS31_05090</name>
</gene>
<evidence type="ECO:0000256" key="7">
    <source>
        <dbReference type="ARBA" id="ARBA00023235"/>
    </source>
</evidence>
<dbReference type="Pfam" id="PF00580">
    <property type="entry name" value="UvrD-helicase"/>
    <property type="match status" value="1"/>
</dbReference>
<dbReference type="PROSITE" id="PS51217">
    <property type="entry name" value="UVRD_HELICASE_CTER"/>
    <property type="match status" value="1"/>
</dbReference>
<keyword evidence="5 12" id="KW-0067">ATP-binding</keyword>
<accession>A0A7V2ZIZ5</accession>
<dbReference type="EC" id="5.6.2.4" evidence="9"/>
<evidence type="ECO:0000256" key="10">
    <source>
        <dbReference type="ARBA" id="ARBA00034923"/>
    </source>
</evidence>
<evidence type="ECO:0000259" key="13">
    <source>
        <dbReference type="PROSITE" id="PS51198"/>
    </source>
</evidence>
<dbReference type="PANTHER" id="PTHR11070">
    <property type="entry name" value="UVRD / RECB / PCRA DNA HELICASE FAMILY MEMBER"/>
    <property type="match status" value="1"/>
</dbReference>
<evidence type="ECO:0000256" key="5">
    <source>
        <dbReference type="ARBA" id="ARBA00022840"/>
    </source>
</evidence>
<organism evidence="15">
    <name type="scientific">Ignavibacterium album</name>
    <dbReference type="NCBI Taxonomy" id="591197"/>
    <lineage>
        <taxon>Bacteria</taxon>
        <taxon>Pseudomonadati</taxon>
        <taxon>Ignavibacteriota</taxon>
        <taxon>Ignavibacteria</taxon>
        <taxon>Ignavibacteriales</taxon>
        <taxon>Ignavibacteriaceae</taxon>
        <taxon>Ignavibacterium</taxon>
    </lineage>
</organism>
<feature type="binding site" evidence="12">
    <location>
        <begin position="27"/>
        <end position="34"/>
    </location>
    <ligand>
        <name>ATP</name>
        <dbReference type="ChEBI" id="CHEBI:30616"/>
    </ligand>
</feature>
<evidence type="ECO:0000256" key="4">
    <source>
        <dbReference type="ARBA" id="ARBA00022806"/>
    </source>
</evidence>
<evidence type="ECO:0000256" key="2">
    <source>
        <dbReference type="ARBA" id="ARBA00022741"/>
    </source>
</evidence>
<evidence type="ECO:0000256" key="3">
    <source>
        <dbReference type="ARBA" id="ARBA00022801"/>
    </source>
</evidence>
<proteinExistence type="inferred from homology"/>
<keyword evidence="4 12" id="KW-0347">Helicase</keyword>
<evidence type="ECO:0000256" key="12">
    <source>
        <dbReference type="PROSITE-ProRule" id="PRU00560"/>
    </source>
</evidence>
<dbReference type="PROSITE" id="PS51198">
    <property type="entry name" value="UVRD_HELICASE_ATP_BIND"/>
    <property type="match status" value="1"/>
</dbReference>
<dbReference type="GO" id="GO:0033202">
    <property type="term" value="C:DNA helicase complex"/>
    <property type="evidence" value="ECO:0007669"/>
    <property type="project" value="TreeGrafter"/>
</dbReference>
<dbReference type="GO" id="GO:0003677">
    <property type="term" value="F:DNA binding"/>
    <property type="evidence" value="ECO:0007669"/>
    <property type="project" value="UniProtKB-KW"/>
</dbReference>
<dbReference type="GO" id="GO:0043138">
    <property type="term" value="F:3'-5' DNA helicase activity"/>
    <property type="evidence" value="ECO:0007669"/>
    <property type="project" value="UniProtKB-EC"/>
</dbReference>
<dbReference type="InterPro" id="IPR014016">
    <property type="entry name" value="UvrD-like_ATP-bd"/>
</dbReference>
<dbReference type="GO" id="GO:0005829">
    <property type="term" value="C:cytosol"/>
    <property type="evidence" value="ECO:0007669"/>
    <property type="project" value="TreeGrafter"/>
</dbReference>
<dbReference type="CDD" id="cd17932">
    <property type="entry name" value="DEXQc_UvrD"/>
    <property type="match status" value="1"/>
</dbReference>
<dbReference type="InterPro" id="IPR013986">
    <property type="entry name" value="DExx_box_DNA_helicase_dom_sf"/>
</dbReference>
<evidence type="ECO:0000256" key="11">
    <source>
        <dbReference type="ARBA" id="ARBA00048988"/>
    </source>
</evidence>
<dbReference type="Gene3D" id="1.10.486.10">
    <property type="entry name" value="PCRA, domain 4"/>
    <property type="match status" value="1"/>
</dbReference>
<comment type="catalytic activity">
    <reaction evidence="8">
        <text>Couples ATP hydrolysis with the unwinding of duplex DNA by translocating in the 3'-5' direction.</text>
        <dbReference type="EC" id="5.6.2.4"/>
    </reaction>
</comment>
<sequence length="727" mass="84145">MSSFKDELNPAQLAAVEYIDGPQIIIAGAGSGKTRVLTYKIAYLLKKNFKPESILALTFTNKAANEMKERIKELVPKKADSLWMGTFHSIFAKILRIESKHINYKSNFSIYDTIDSLSLVQNIMEELNIDQDKFQPGAIRHRISFVKNHMVTPEEFRKSYVKSFFDEKVADVFEQYENKLYSFNAMDFDDLLLKPIYLFNEKPAILKKYRSMFEYVLVDEFQDTNKAQYELLKILVPKNGLISVVGDDAQSIYSWRGAQVSNMQEFQKDFSKVKIFKLEQNYRSTKVILKAADSVIKNNPNQLEKTLWTDNEDGEPIVLLKCADEKDEAAQIAKYIKQEASKKKLTFKDFAILYRTNAQSRAMEDIFRREKIPYTIIGGVEFYKRKEVKDVIAYLRVIANPNDQESLLRIMNFPQRGIGNTTIVRMLAFAKKHNLTLFQTMARVFEVIDIKERIQKNVKNFKILLDKYIGLKDKLSIGELTRALIDELGIIKMFKEDNTPESLQRMENVNQLIAWISEYSEQNKEVMLEQFLEEVSLISDIDNYSGDKNAVAMLTFHSAKGLEWPIVFVTGCEEDIFPIAPKFSQDTSVEEERRLFYVALTRAQKKAYITHARSRYRFGEVAYQSRSRFIDELDPSTYKEVNGGLGRKGNRKTKKELYYEYFQNVDYENFNQEGATLKPGSRVMHDKFGLGRVIDVVGSGDMTKAIVHFEGNNVKQLMLKFAKLKVL</sequence>
<comment type="catalytic activity">
    <reaction evidence="11">
        <text>ATP + H2O = ADP + phosphate + H(+)</text>
        <dbReference type="Rhea" id="RHEA:13065"/>
        <dbReference type="ChEBI" id="CHEBI:15377"/>
        <dbReference type="ChEBI" id="CHEBI:15378"/>
        <dbReference type="ChEBI" id="CHEBI:30616"/>
        <dbReference type="ChEBI" id="CHEBI:43474"/>
        <dbReference type="ChEBI" id="CHEBI:456216"/>
        <dbReference type="EC" id="5.6.2.4"/>
    </reaction>
</comment>
<comment type="caution">
    <text evidence="15">The sequence shown here is derived from an EMBL/GenBank/DDBJ whole genome shotgun (WGS) entry which is preliminary data.</text>
</comment>
<keyword evidence="2 12" id="KW-0547">Nucleotide-binding</keyword>
<dbReference type="Pfam" id="PF13361">
    <property type="entry name" value="UvrD_C"/>
    <property type="match status" value="1"/>
</dbReference>
<dbReference type="EMBL" id="DSUJ01000008">
    <property type="protein sequence ID" value="HFI90894.1"/>
    <property type="molecule type" value="Genomic_DNA"/>
</dbReference>
<evidence type="ECO:0000313" key="15">
    <source>
        <dbReference type="EMBL" id="HFI90894.1"/>
    </source>
</evidence>
<name>A0A7V2ZIZ5_9BACT</name>
<feature type="domain" description="UvrD-like helicase C-terminal" evidence="14">
    <location>
        <begin position="286"/>
        <end position="561"/>
    </location>
</feature>